<dbReference type="Proteomes" id="UP000830542">
    <property type="component" value="Plasmid unnamed3"/>
</dbReference>
<feature type="transmembrane region" description="Helical" evidence="1">
    <location>
        <begin position="12"/>
        <end position="37"/>
    </location>
</feature>
<evidence type="ECO:0000256" key="1">
    <source>
        <dbReference type="SAM" id="Phobius"/>
    </source>
</evidence>
<sequence>MEAFIEKTPNSILAFLVISLTVFIIATATQGIMAYLVGYTIPAAPLDTGLESGTVTQPSDDLSDPQQDVLGWERGYWSSESISVNVSDGLTEQERHAMLGRTMARVETIRKEEFEQMWVYNNGAILNIYGWYQKQPTSIELIPRRAIENNDEGGTMSSKPFQDTQYESVFLVGENTSEPKAIAQMTANSQLAAYSYRTNSINMVTGPSSQVTEAVLAHELVHALQDQHNLLGGPKGTVEEKQVTRTRIEGTANAPKQLYEERCGNEWECWGEDQSQSDGHRYEARYGLRHFPYSEGSDFVMDQYRDGGWAAVNQLHQNHPVSSEQIIYDTYPRDPPMKISLNDTNADGWKQKRPGGSSILSWLPGNQQRGYGTLGAAAIGMMFYGTTVDEYNNSSVVSTSKAEHYDYSYRYVRGWEGDRLHVYQNDTGETGYVWKLRWESPAEAREFVSGYRRVLSHWGGERVADDRWVIRGGPYADAFSIERNKSTVMIVNAPTLKTLDDIYSSA</sequence>
<keyword evidence="1" id="KW-0472">Membrane</keyword>
<evidence type="ECO:0000313" key="4">
    <source>
        <dbReference type="Proteomes" id="UP000830542"/>
    </source>
</evidence>
<keyword evidence="1" id="KW-0812">Transmembrane</keyword>
<evidence type="ECO:0000313" key="3">
    <source>
        <dbReference type="EMBL" id="UOO97167.1"/>
    </source>
</evidence>
<dbReference type="EMBL" id="CP095008">
    <property type="protein sequence ID" value="UOO97167.1"/>
    <property type="molecule type" value="Genomic_DNA"/>
</dbReference>
<keyword evidence="4" id="KW-1185">Reference proteome</keyword>
<dbReference type="Proteomes" id="UP001500962">
    <property type="component" value="Unassembled WGS sequence"/>
</dbReference>
<dbReference type="KEGG" id="hdo:MUK72_18035"/>
<dbReference type="AlphaFoldDB" id="A0AAV3SG07"/>
<protein>
    <submittedName>
        <fullName evidence="2">Hvo_1808 family surface protein</fullName>
    </submittedName>
</protein>
<reference evidence="3" key="2">
    <citation type="submission" date="2022-04" db="EMBL/GenBank/DDBJ databases">
        <title>Sequencing and genomic assembly of Halococcus dombrowskii.</title>
        <authorList>
            <person name="Lim S.W."/>
            <person name="MacLea K.S."/>
        </authorList>
    </citation>
    <scope>NUCLEOTIDE SEQUENCE</scope>
    <source>
        <strain evidence="3">H4</strain>
        <plasmid evidence="3">unnamed3</plasmid>
    </source>
</reference>
<dbReference type="GeneID" id="71763789"/>
<dbReference type="InterPro" id="IPR047792">
    <property type="entry name" value="Hvo_1808-like"/>
</dbReference>
<gene>
    <name evidence="2" type="ORF">GCM10008985_15900</name>
    <name evidence="3" type="ORF">MUK72_18035</name>
</gene>
<reference evidence="2" key="1">
    <citation type="journal article" date="2014" name="Int. J. Syst. Evol. Microbiol.">
        <title>Complete genome sequence of Corynebacterium casei LMG S-19264T (=DSM 44701T), isolated from a smear-ripened cheese.</title>
        <authorList>
            <consortium name="US DOE Joint Genome Institute (JGI-PGF)"/>
            <person name="Walter F."/>
            <person name="Albersmeier A."/>
            <person name="Kalinowski J."/>
            <person name="Ruckert C."/>
        </authorList>
    </citation>
    <scope>NUCLEOTIDE SEQUENCE</scope>
    <source>
        <strain evidence="2">JCM 12289</strain>
    </source>
</reference>
<evidence type="ECO:0000313" key="2">
    <source>
        <dbReference type="EMBL" id="GAA0460268.1"/>
    </source>
</evidence>
<evidence type="ECO:0000313" key="5">
    <source>
        <dbReference type="Proteomes" id="UP001500962"/>
    </source>
</evidence>
<reference evidence="2" key="3">
    <citation type="submission" date="2023-12" db="EMBL/GenBank/DDBJ databases">
        <authorList>
            <person name="Sun Q."/>
            <person name="Inoue M."/>
        </authorList>
    </citation>
    <scope>NUCLEOTIDE SEQUENCE</scope>
    <source>
        <strain evidence="2">JCM 12289</strain>
    </source>
</reference>
<geneLocation type="plasmid" evidence="3 4">
    <name>unnamed3</name>
</geneLocation>
<proteinExistence type="predicted"/>
<dbReference type="EMBL" id="BAAADN010000024">
    <property type="protein sequence ID" value="GAA0460268.1"/>
    <property type="molecule type" value="Genomic_DNA"/>
</dbReference>
<keyword evidence="1" id="KW-1133">Transmembrane helix</keyword>
<accession>A0AAV3SG07</accession>
<organism evidence="2 5">
    <name type="scientific">Halococcus dombrowskii</name>
    <dbReference type="NCBI Taxonomy" id="179637"/>
    <lineage>
        <taxon>Archaea</taxon>
        <taxon>Methanobacteriati</taxon>
        <taxon>Methanobacteriota</taxon>
        <taxon>Stenosarchaea group</taxon>
        <taxon>Halobacteria</taxon>
        <taxon>Halobacteriales</taxon>
        <taxon>Halococcaceae</taxon>
        <taxon>Halococcus</taxon>
    </lineage>
</organism>
<dbReference type="RefSeq" id="WP_244706570.1">
    <property type="nucleotide sequence ID" value="NZ_BAAADN010000024.1"/>
</dbReference>
<dbReference type="NCBIfam" id="NF038145">
    <property type="entry name" value="Hvo_1808_fam"/>
    <property type="match status" value="1"/>
</dbReference>
<keyword evidence="3" id="KW-0614">Plasmid</keyword>
<name>A0AAV3SG07_HALDO</name>